<protein>
    <submittedName>
        <fullName evidence="2">Uncharacterized protein</fullName>
    </submittedName>
</protein>
<accession>A0A5C6U9J7</accession>
<dbReference type="Proteomes" id="UP000321129">
    <property type="component" value="Unassembled WGS sequence"/>
</dbReference>
<keyword evidence="3" id="KW-1185">Reference proteome</keyword>
<dbReference type="RefSeq" id="WP_147123448.1">
    <property type="nucleotide sequence ID" value="NZ_VOPY01000003.1"/>
</dbReference>
<proteinExistence type="predicted"/>
<evidence type="ECO:0000313" key="3">
    <source>
        <dbReference type="Proteomes" id="UP000321129"/>
    </source>
</evidence>
<gene>
    <name evidence="2" type="ORF">FSZ31_11100</name>
</gene>
<evidence type="ECO:0000256" key="1">
    <source>
        <dbReference type="SAM" id="Phobius"/>
    </source>
</evidence>
<dbReference type="EMBL" id="VOPY01000003">
    <property type="protein sequence ID" value="TXC68228.1"/>
    <property type="molecule type" value="Genomic_DNA"/>
</dbReference>
<dbReference type="AlphaFoldDB" id="A0A5C6U9J7"/>
<reference evidence="2 3" key="1">
    <citation type="submission" date="2019-08" db="EMBL/GenBank/DDBJ databases">
        <title>Sphingorhabdus soil sp. nov., isolated from arctic soil.</title>
        <authorList>
            <person name="Liu Y."/>
        </authorList>
    </citation>
    <scope>NUCLEOTIDE SEQUENCE [LARGE SCALE GENOMIC DNA]</scope>
    <source>
        <strain evidence="2 3">D-2Q-5-6</strain>
    </source>
</reference>
<organism evidence="2 3">
    <name type="scientific">Flavisphingopyxis soli</name>
    <dbReference type="NCBI Taxonomy" id="2601267"/>
    <lineage>
        <taxon>Bacteria</taxon>
        <taxon>Pseudomonadati</taxon>
        <taxon>Pseudomonadota</taxon>
        <taxon>Alphaproteobacteria</taxon>
        <taxon>Sphingomonadales</taxon>
        <taxon>Sphingopyxidaceae</taxon>
        <taxon>Flavisphingopyxis</taxon>
    </lineage>
</organism>
<comment type="caution">
    <text evidence="2">The sequence shown here is derived from an EMBL/GenBank/DDBJ whole genome shotgun (WGS) entry which is preliminary data.</text>
</comment>
<keyword evidence="1" id="KW-0472">Membrane</keyword>
<sequence>MIASPPPPPRRTTPSPMAGGIFIAVLPIVGAWIGGEKGQPVIGLLAGLAAGIIAALVVWAVDRLSRDRD</sequence>
<keyword evidence="1" id="KW-0812">Transmembrane</keyword>
<evidence type="ECO:0000313" key="2">
    <source>
        <dbReference type="EMBL" id="TXC68228.1"/>
    </source>
</evidence>
<name>A0A5C6U9J7_9SPHN</name>
<feature type="transmembrane region" description="Helical" evidence="1">
    <location>
        <begin position="17"/>
        <end position="35"/>
    </location>
</feature>
<feature type="transmembrane region" description="Helical" evidence="1">
    <location>
        <begin position="41"/>
        <end position="61"/>
    </location>
</feature>
<keyword evidence="1" id="KW-1133">Transmembrane helix</keyword>